<dbReference type="GO" id="GO:0015424">
    <property type="term" value="F:ABC-type amino acid transporter activity"/>
    <property type="evidence" value="ECO:0007669"/>
    <property type="project" value="InterPro"/>
</dbReference>
<dbReference type="GO" id="GO:0005524">
    <property type="term" value="F:ATP binding"/>
    <property type="evidence" value="ECO:0007669"/>
    <property type="project" value="UniProtKB-KW"/>
</dbReference>
<protein>
    <submittedName>
        <fullName evidence="8">Amino acid ABC transporter ATP-binding protein</fullName>
    </submittedName>
    <submittedName>
        <fullName evidence="9">Putative amino-acid import ATP-binding protein YxeO</fullName>
        <ecNumber evidence="9">3.6.3.-</ecNumber>
    </submittedName>
</protein>
<comment type="subcellular location">
    <subcellularLocation>
        <location evidence="1">Cell membrane</location>
        <topology evidence="1">Peripheral membrane protein</topology>
    </subcellularLocation>
</comment>
<organism evidence="9 11">
    <name type="scientific">Bacillus velezensis</name>
    <dbReference type="NCBI Taxonomy" id="492670"/>
    <lineage>
        <taxon>Bacteria</taxon>
        <taxon>Bacillati</taxon>
        <taxon>Bacillota</taxon>
        <taxon>Bacilli</taxon>
        <taxon>Bacillales</taxon>
        <taxon>Bacillaceae</taxon>
        <taxon>Bacillus</taxon>
        <taxon>Bacillus amyloliquefaciens group</taxon>
    </lineage>
</organism>
<dbReference type="RefSeq" id="WP_003156349.1">
    <property type="nucleotide sequence ID" value="NZ_AP024501.1"/>
</dbReference>
<dbReference type="InterPro" id="IPR030679">
    <property type="entry name" value="ABC_ATPase_HisP-typ"/>
</dbReference>
<dbReference type="InterPro" id="IPR003439">
    <property type="entry name" value="ABC_transporter-like_ATP-bd"/>
</dbReference>
<keyword evidence="6" id="KW-0472">Membrane</keyword>
<dbReference type="PANTHER" id="PTHR43166:SF35">
    <property type="entry name" value="L-CYSTINE IMPORT ATP-BINDING PROTEIN TCYN"/>
    <property type="match status" value="1"/>
</dbReference>
<dbReference type="Gene3D" id="3.40.50.300">
    <property type="entry name" value="P-loop containing nucleotide triphosphate hydrolases"/>
    <property type="match status" value="1"/>
</dbReference>
<dbReference type="GO" id="GO:0016887">
    <property type="term" value="F:ATP hydrolysis activity"/>
    <property type="evidence" value="ECO:0007669"/>
    <property type="project" value="InterPro"/>
</dbReference>
<evidence type="ECO:0000256" key="4">
    <source>
        <dbReference type="ARBA" id="ARBA00022741"/>
    </source>
</evidence>
<proteinExistence type="predicted"/>
<feature type="domain" description="ABC transporter" evidence="7">
    <location>
        <begin position="2"/>
        <end position="239"/>
    </location>
</feature>
<keyword evidence="2" id="KW-0813">Transport</keyword>
<evidence type="ECO:0000313" key="11">
    <source>
        <dbReference type="Proteomes" id="UP000587477"/>
    </source>
</evidence>
<dbReference type="EMBL" id="CP030150">
    <property type="protein sequence ID" value="AWX70901.1"/>
    <property type="molecule type" value="Genomic_DNA"/>
</dbReference>
<keyword evidence="3" id="KW-1003">Cell membrane</keyword>
<dbReference type="Pfam" id="PF00005">
    <property type="entry name" value="ABC_tran"/>
    <property type="match status" value="1"/>
</dbReference>
<dbReference type="InterPro" id="IPR017871">
    <property type="entry name" value="ABC_transporter-like_CS"/>
</dbReference>
<dbReference type="EC" id="3.6.3.-" evidence="9"/>
<dbReference type="PROSITE" id="PS50893">
    <property type="entry name" value="ABC_TRANSPORTER_2"/>
    <property type="match status" value="1"/>
</dbReference>
<evidence type="ECO:0000259" key="7">
    <source>
        <dbReference type="PROSITE" id="PS50893"/>
    </source>
</evidence>
<dbReference type="CDD" id="cd03262">
    <property type="entry name" value="ABC_HisP_GlnQ"/>
    <property type="match status" value="1"/>
</dbReference>
<keyword evidence="9" id="KW-0378">Hydrolase</keyword>
<dbReference type="PANTHER" id="PTHR43166">
    <property type="entry name" value="AMINO ACID IMPORT ATP-BINDING PROTEIN"/>
    <property type="match status" value="1"/>
</dbReference>
<accession>A0A411A2I4</accession>
<dbReference type="Proteomes" id="UP000587477">
    <property type="component" value="Chromosome"/>
</dbReference>
<dbReference type="EMBL" id="CP063687">
    <property type="protein sequence ID" value="QOY26341.1"/>
    <property type="molecule type" value="Genomic_DNA"/>
</dbReference>
<dbReference type="PROSITE" id="PS00211">
    <property type="entry name" value="ABC_TRANSPORTER_1"/>
    <property type="match status" value="1"/>
</dbReference>
<evidence type="ECO:0000313" key="9">
    <source>
        <dbReference type="EMBL" id="QOY26341.1"/>
    </source>
</evidence>
<sequence>MIQVRHIRKAFKDLTVLDGIDLEIKSGEVTAIIGPSGSGKSTLLRCLNLLERPDDGIIEIGDAKLNAASYSRKDVHKLRQQTAMVFQNYNLFKNKTALQNVTEALITAQKKPKKEAEQIGMDLLRQVGLEHKADSYPITMSGGQQQRIGIARALAVDPHAILLDEPTSALDPELVAGVLQVIKSIAEKQTTMIIVTHEMAFAREVADKVIFMADGRIIEQGTPEELFDNPQNERTKKFIKQVGEPAELV</sequence>
<dbReference type="InterPro" id="IPR050086">
    <property type="entry name" value="MetN_ABC_transporter-like"/>
</dbReference>
<dbReference type="SUPFAM" id="SSF52540">
    <property type="entry name" value="P-loop containing nucleoside triphosphate hydrolases"/>
    <property type="match status" value="1"/>
</dbReference>
<gene>
    <name evidence="9" type="primary">yxeO</name>
    <name evidence="9" type="ORF">BACVE_001304</name>
    <name evidence="8" type="ORF">BVDSYZ_02115</name>
</gene>
<reference evidence="8 10" key="1">
    <citation type="submission" date="2018-06" db="EMBL/GenBank/DDBJ databases">
        <title>Complete Genome Sequence of Bacillus velezensis DSYZ, a Plant Growth-Promoting Rhizobacterium with Antifungal Activity.</title>
        <authorList>
            <person name="Du B."/>
            <person name="Ding Y."/>
            <person name="Liu K."/>
            <person name="Yao L."/>
            <person name="Wang C."/>
            <person name="Li H."/>
            <person name="Liu H."/>
        </authorList>
    </citation>
    <scope>NUCLEOTIDE SEQUENCE [LARGE SCALE GENOMIC DNA]</scope>
    <source>
        <strain evidence="8 10">DSYZ</strain>
    </source>
</reference>
<dbReference type="AlphaFoldDB" id="A0A411A2I4"/>
<evidence type="ECO:0000313" key="8">
    <source>
        <dbReference type="EMBL" id="AWX70901.1"/>
    </source>
</evidence>
<evidence type="ECO:0000256" key="5">
    <source>
        <dbReference type="ARBA" id="ARBA00022840"/>
    </source>
</evidence>
<keyword evidence="5 9" id="KW-0067">ATP-binding</keyword>
<dbReference type="Proteomes" id="UP000250069">
    <property type="component" value="Chromosome"/>
</dbReference>
<evidence type="ECO:0000256" key="6">
    <source>
        <dbReference type="ARBA" id="ARBA00023136"/>
    </source>
</evidence>
<evidence type="ECO:0000256" key="1">
    <source>
        <dbReference type="ARBA" id="ARBA00004202"/>
    </source>
</evidence>
<reference evidence="11" key="3">
    <citation type="submission" date="2020-10" db="EMBL/GenBank/DDBJ databases">
        <title>Complete genome sequence of Bacillus velezensis NST6.</title>
        <authorList>
            <person name="Choi J."/>
        </authorList>
    </citation>
    <scope>NUCLEOTIDE SEQUENCE [LARGE SCALE GENOMIC DNA]</scope>
    <source>
        <strain evidence="11">NST6</strain>
    </source>
</reference>
<reference evidence="9" key="2">
    <citation type="journal article" date="2020" name="Genomics">
        <title>Complete genome sequence of Bacillus velezensis NST6 and comparison with the species belonging to operational group B. amyloliquefaciens.</title>
        <authorList>
            <person name="Choi J."/>
            <person name="Nam J."/>
            <person name="Seo M.H."/>
        </authorList>
    </citation>
    <scope>NUCLEOTIDE SEQUENCE</scope>
    <source>
        <strain evidence="9">NST6</strain>
    </source>
</reference>
<dbReference type="InterPro" id="IPR003593">
    <property type="entry name" value="AAA+_ATPase"/>
</dbReference>
<dbReference type="InterPro" id="IPR027417">
    <property type="entry name" value="P-loop_NTPase"/>
</dbReference>
<evidence type="ECO:0000313" key="10">
    <source>
        <dbReference type="Proteomes" id="UP000250069"/>
    </source>
</evidence>
<dbReference type="GO" id="GO:0005886">
    <property type="term" value="C:plasma membrane"/>
    <property type="evidence" value="ECO:0007669"/>
    <property type="project" value="UniProtKB-SubCell"/>
</dbReference>
<dbReference type="PIRSF" id="PIRSF039085">
    <property type="entry name" value="ABC_ATPase_HisP"/>
    <property type="match status" value="1"/>
</dbReference>
<dbReference type="KEGG" id="bmp:NG74_00372"/>
<name>A0A411A2I4_BACVE</name>
<dbReference type="SMART" id="SM00382">
    <property type="entry name" value="AAA"/>
    <property type="match status" value="1"/>
</dbReference>
<evidence type="ECO:0000256" key="2">
    <source>
        <dbReference type="ARBA" id="ARBA00022448"/>
    </source>
</evidence>
<evidence type="ECO:0000256" key="3">
    <source>
        <dbReference type="ARBA" id="ARBA00022475"/>
    </source>
</evidence>
<dbReference type="GeneID" id="75094093"/>
<keyword evidence="4" id="KW-0547">Nucleotide-binding</keyword>